<dbReference type="AlphaFoldDB" id="A0A7G2E9P0"/>
<dbReference type="Proteomes" id="UP000516314">
    <property type="component" value="Chromosome 2"/>
</dbReference>
<gene>
    <name evidence="2" type="ORF">AT9943_LOCUS6589</name>
</gene>
<protein>
    <submittedName>
        <fullName evidence="2">(thale cress) hypothetical protein</fullName>
    </submittedName>
</protein>
<feature type="compositionally biased region" description="Polar residues" evidence="1">
    <location>
        <begin position="272"/>
        <end position="281"/>
    </location>
</feature>
<sequence length="377" mass="41704">MSINSGISSFNYYRGHSPSRSFSGASNADRDALAIVDPFRPRLIDEDLDDIKMDELVEDPSLTEDVPMPFRVPGPAPHVIDSLGSTRADCASIDDALLFCNAPSSLETRVPLISERPWTTPEGFICLSVAAIRNAMGLFRLATLCGVTIHCSHFEELTSFKGVGKKVGVFYAQSSGSPKLVLDAKSKTYDWFGEYFFVMISPDSVGNTSVQNYTGWKMGRKNLNDLLDYSQRIKEKRPAPDAPRPSLSEENQLELAKRRSILDQGGRYAFQAGSSRLLSPNSEKEKKREAAAARLHKRGEGDPHIGTGFQTPDLPVVNPGTAIVPSTFPEISSRKRSLPPGEERPDSLKQARINHRWGFRYMERDIPFVSTTDACTT</sequence>
<proteinExistence type="predicted"/>
<reference evidence="2 3" key="1">
    <citation type="submission" date="2020-09" db="EMBL/GenBank/DDBJ databases">
        <authorList>
            <person name="Ashkenazy H."/>
        </authorList>
    </citation>
    <scope>NUCLEOTIDE SEQUENCE [LARGE SCALE GENOMIC DNA]</scope>
    <source>
        <strain evidence="3">cv. Cdm-0</strain>
    </source>
</reference>
<evidence type="ECO:0000256" key="1">
    <source>
        <dbReference type="SAM" id="MobiDB-lite"/>
    </source>
</evidence>
<feature type="region of interest" description="Disordered" evidence="1">
    <location>
        <begin position="272"/>
        <end position="350"/>
    </location>
</feature>
<name>A0A7G2E9P0_ARATH</name>
<dbReference type="EMBL" id="LR881467">
    <property type="protein sequence ID" value="CAD5318354.1"/>
    <property type="molecule type" value="Genomic_DNA"/>
</dbReference>
<evidence type="ECO:0000313" key="3">
    <source>
        <dbReference type="Proteomes" id="UP000516314"/>
    </source>
</evidence>
<evidence type="ECO:0000313" key="2">
    <source>
        <dbReference type="EMBL" id="CAD5318354.1"/>
    </source>
</evidence>
<accession>A0A7G2E9P0</accession>
<feature type="compositionally biased region" description="Basic and acidic residues" evidence="1">
    <location>
        <begin position="282"/>
        <end position="291"/>
    </location>
</feature>
<organism evidence="2 3">
    <name type="scientific">Arabidopsis thaliana</name>
    <name type="common">Mouse-ear cress</name>
    <dbReference type="NCBI Taxonomy" id="3702"/>
    <lineage>
        <taxon>Eukaryota</taxon>
        <taxon>Viridiplantae</taxon>
        <taxon>Streptophyta</taxon>
        <taxon>Embryophyta</taxon>
        <taxon>Tracheophyta</taxon>
        <taxon>Spermatophyta</taxon>
        <taxon>Magnoliopsida</taxon>
        <taxon>eudicotyledons</taxon>
        <taxon>Gunneridae</taxon>
        <taxon>Pentapetalae</taxon>
        <taxon>rosids</taxon>
        <taxon>malvids</taxon>
        <taxon>Brassicales</taxon>
        <taxon>Brassicaceae</taxon>
        <taxon>Camelineae</taxon>
        <taxon>Arabidopsis</taxon>
    </lineage>
</organism>